<gene>
    <name evidence="4" type="ORF">ABID43_004604</name>
</gene>
<comment type="caution">
    <text evidence="4">The sequence shown here is derived from an EMBL/GenBank/DDBJ whole genome shotgun (WGS) entry which is preliminary data.</text>
</comment>
<dbReference type="Gene3D" id="3.40.50.2000">
    <property type="entry name" value="Glycogen Phosphorylase B"/>
    <property type="match status" value="1"/>
</dbReference>
<dbReference type="InterPro" id="IPR048510">
    <property type="entry name" value="WsaF_N"/>
</dbReference>
<evidence type="ECO:0000313" key="5">
    <source>
        <dbReference type="Proteomes" id="UP001549145"/>
    </source>
</evidence>
<evidence type="ECO:0000259" key="3">
    <source>
        <dbReference type="Pfam" id="PF22772"/>
    </source>
</evidence>
<keyword evidence="5" id="KW-1185">Reference proteome</keyword>
<evidence type="ECO:0008006" key="6">
    <source>
        <dbReference type="Google" id="ProtNLM"/>
    </source>
</evidence>
<reference evidence="4 5" key="1">
    <citation type="submission" date="2024-06" db="EMBL/GenBank/DDBJ databases">
        <title>Genomic Encyclopedia of Type Strains, Phase IV (KMG-IV): sequencing the most valuable type-strain genomes for metagenomic binning, comparative biology and taxonomic classification.</title>
        <authorList>
            <person name="Goeker M."/>
        </authorList>
    </citation>
    <scope>NUCLEOTIDE SEQUENCE [LARGE SCALE GENOMIC DNA]</scope>
    <source>
        <strain evidence="4 5">DSM 21331</strain>
    </source>
</reference>
<protein>
    <recommendedName>
        <fullName evidence="6">Glycosyltransferase</fullName>
    </recommendedName>
</protein>
<dbReference type="Pfam" id="PF22772">
    <property type="entry name" value="WsaF_C"/>
    <property type="match status" value="1"/>
</dbReference>
<name>A0ABV2LBN9_9HYPH</name>
<dbReference type="Proteomes" id="UP001549145">
    <property type="component" value="Unassembled WGS sequence"/>
</dbReference>
<feature type="domain" description="WsaF C-terminal" evidence="3">
    <location>
        <begin position="528"/>
        <end position="666"/>
    </location>
</feature>
<proteinExistence type="predicted"/>
<dbReference type="Gene3D" id="3.40.50.11090">
    <property type="match status" value="1"/>
</dbReference>
<feature type="domain" description="WsaF N-terminal" evidence="2">
    <location>
        <begin position="327"/>
        <end position="469"/>
    </location>
</feature>
<accession>A0ABV2LBN9</accession>
<dbReference type="RefSeq" id="WP_354466150.1">
    <property type="nucleotide sequence ID" value="NZ_JBEPMM010000021.1"/>
</dbReference>
<dbReference type="Pfam" id="PF21374">
    <property type="entry name" value="WsaF_N"/>
    <property type="match status" value="1"/>
</dbReference>
<evidence type="ECO:0000313" key="4">
    <source>
        <dbReference type="EMBL" id="MET3695039.1"/>
    </source>
</evidence>
<dbReference type="InterPro" id="IPR055050">
    <property type="entry name" value="WsaF_C"/>
</dbReference>
<feature type="region of interest" description="Disordered" evidence="1">
    <location>
        <begin position="710"/>
        <end position="731"/>
    </location>
</feature>
<dbReference type="EMBL" id="JBEPMM010000021">
    <property type="protein sequence ID" value="MET3695039.1"/>
    <property type="molecule type" value="Genomic_DNA"/>
</dbReference>
<evidence type="ECO:0000259" key="2">
    <source>
        <dbReference type="Pfam" id="PF21374"/>
    </source>
</evidence>
<organism evidence="4 5">
    <name type="scientific">Methylobacterium goesingense</name>
    <dbReference type="NCBI Taxonomy" id="243690"/>
    <lineage>
        <taxon>Bacteria</taxon>
        <taxon>Pseudomonadati</taxon>
        <taxon>Pseudomonadota</taxon>
        <taxon>Alphaproteobacteria</taxon>
        <taxon>Hyphomicrobiales</taxon>
        <taxon>Methylobacteriaceae</taxon>
        <taxon>Methylobacterium</taxon>
    </lineage>
</organism>
<sequence>MPGTWRRPERMADHVSEIASASGEDPFTEGRRRFVSQGPERCRDIRACFDRAFALQRLGSVAKSADPIDVYFSDPAYARISPNVLFDEQWYVDTYADVRDAVASGEVYSGFVHFIDYGLREGRSPNATLDIELVPGDGEPDDGPLSFNVELYTKSYKIVRKFLECFPLIDAVKFYRIYGRRLGHTVWDLGGFAKKAFGDQLAYEFDHEYYCSTYLGEKVSRSAALQHYTQFGMREGNSPNPSFDELWYRTFYTDINRAVSSGKIQSGFHHYLMSGREEGRRQLHDLKYALETRMAGVTEPRLVQRAHEIDQRLKSLPHRLVPRGASRIWFCLPMLNPDMSFGGYKAVFELIKAAARAGHALGIFITEDATDDLDYFTYRERDRELVSVIKEAVYVNRARGKPIPLSPDDVFVVYSVWDAYVVQPLLKVTNAKRFILLAQEFEPIFYECGSTRALTQDAYRFDHVPLYNSRFLQTYFETHGLGPFVSKKSTDGRAAADKEVREGADYFVFEHVPTRLTVEPRHEGTGSRTLAFYARPEMHAARNLFELGYLALRKLCNEGVFDHRWRFVGLGSLQDDHVLPLGGEHHIEMVQKMPQEDYARFMNSIDIGLSLMLAPHPSVVPFEFAATGAVVVTNTYENRSALELEAICRNIVSCAPTLAGVEAALRTAVKRAEDFQTRERQRLTDTDRSWKETFSSDILARILASVTNAAPKESVRRREHPVLVSQRSRSA</sequence>
<evidence type="ECO:0000256" key="1">
    <source>
        <dbReference type="SAM" id="MobiDB-lite"/>
    </source>
</evidence>